<dbReference type="AlphaFoldDB" id="A0A7C5P8U1"/>
<evidence type="ECO:0000313" key="1">
    <source>
        <dbReference type="EMBL" id="HHI00590.1"/>
    </source>
</evidence>
<comment type="caution">
    <text evidence="1">The sequence shown here is derived from an EMBL/GenBank/DDBJ whole genome shotgun (WGS) entry which is preliminary data.</text>
</comment>
<protein>
    <submittedName>
        <fullName evidence="1">Uncharacterized protein</fullName>
    </submittedName>
</protein>
<sequence>MKRRKWTFYEGFDNNRLYFEPIETQAAGRGAELFSLPLEEGVLEKAKALATAYEDGIISWHDLVYGLRGTDPEAEGKILAIIQNYKI</sequence>
<accession>A0A7C5P8U1</accession>
<dbReference type="EMBL" id="DRTU01000167">
    <property type="protein sequence ID" value="HHI00590.1"/>
    <property type="molecule type" value="Genomic_DNA"/>
</dbReference>
<organism evidence="1">
    <name type="scientific">Thermococcus litoralis</name>
    <dbReference type="NCBI Taxonomy" id="2265"/>
    <lineage>
        <taxon>Archaea</taxon>
        <taxon>Methanobacteriati</taxon>
        <taxon>Methanobacteriota</taxon>
        <taxon>Thermococci</taxon>
        <taxon>Thermococcales</taxon>
        <taxon>Thermococcaceae</taxon>
        <taxon>Thermococcus</taxon>
    </lineage>
</organism>
<gene>
    <name evidence="1" type="ORF">ENL40_03820</name>
</gene>
<proteinExistence type="predicted"/>
<dbReference type="Proteomes" id="UP000886217">
    <property type="component" value="Unassembled WGS sequence"/>
</dbReference>
<name>A0A7C5P8U1_THELI</name>
<reference evidence="1" key="1">
    <citation type="journal article" date="2020" name="mSystems">
        <title>Genome- and Community-Level Interaction Insights into Carbon Utilization and Element Cycling Functions of Hydrothermarchaeota in Hydrothermal Sediment.</title>
        <authorList>
            <person name="Zhou Z."/>
            <person name="Liu Y."/>
            <person name="Xu W."/>
            <person name="Pan J."/>
            <person name="Luo Z.H."/>
            <person name="Li M."/>
        </authorList>
    </citation>
    <scope>NUCLEOTIDE SEQUENCE [LARGE SCALE GENOMIC DNA]</scope>
    <source>
        <strain evidence="1">HyVt-93</strain>
    </source>
</reference>